<evidence type="ECO:0000313" key="2">
    <source>
        <dbReference type="Proteomes" id="UP000886667"/>
    </source>
</evidence>
<dbReference type="Proteomes" id="UP000886667">
    <property type="component" value="Unassembled WGS sequence"/>
</dbReference>
<gene>
    <name evidence="1" type="ORF">JAZ07_01005</name>
</gene>
<dbReference type="EMBL" id="JAEPCM010000016">
    <property type="protein sequence ID" value="MCG7944904.1"/>
    <property type="molecule type" value="Genomic_DNA"/>
</dbReference>
<proteinExistence type="predicted"/>
<reference evidence="1" key="1">
    <citation type="journal article" date="2021" name="Proc. Natl. Acad. Sci. U.S.A.">
        <title>Global biogeography of chemosynthetic symbionts reveals both localized and globally distributed symbiont groups. .</title>
        <authorList>
            <person name="Osvatic J.T."/>
            <person name="Wilkins L.G.E."/>
            <person name="Leibrecht L."/>
            <person name="Leray M."/>
            <person name="Zauner S."/>
            <person name="Polzin J."/>
            <person name="Camacho Y."/>
            <person name="Gros O."/>
            <person name="van Gils J.A."/>
            <person name="Eisen J.A."/>
            <person name="Petersen J.M."/>
            <person name="Yuen B."/>
        </authorList>
    </citation>
    <scope>NUCLEOTIDE SEQUENCE</scope>
    <source>
        <strain evidence="1">MAGclacostrist064TRANS</strain>
    </source>
</reference>
<dbReference type="AlphaFoldDB" id="A0A9E4N366"/>
<organism evidence="1 2">
    <name type="scientific">Candidatus Thiodiazotropha taylori</name>
    <dbReference type="NCBI Taxonomy" id="2792791"/>
    <lineage>
        <taxon>Bacteria</taxon>
        <taxon>Pseudomonadati</taxon>
        <taxon>Pseudomonadota</taxon>
        <taxon>Gammaproteobacteria</taxon>
        <taxon>Chromatiales</taxon>
        <taxon>Sedimenticolaceae</taxon>
        <taxon>Candidatus Thiodiazotropha</taxon>
    </lineage>
</organism>
<sequence length="87" mass="10228">MSKVKGFFDDNETFTVYNGKKYPSFHGSPFDRGAASSYYGRRYCPHWWPEGTGDGERVEREQMTKEEIQAYTAGYEYNEETGMKKDW</sequence>
<evidence type="ECO:0000313" key="1">
    <source>
        <dbReference type="EMBL" id="MCG7944904.1"/>
    </source>
</evidence>
<comment type="caution">
    <text evidence="1">The sequence shown here is derived from an EMBL/GenBank/DDBJ whole genome shotgun (WGS) entry which is preliminary data.</text>
</comment>
<protein>
    <submittedName>
        <fullName evidence="1">Uncharacterized protein</fullName>
    </submittedName>
</protein>
<name>A0A9E4N366_9GAMM</name>
<accession>A0A9E4N366</accession>